<comment type="caution">
    <text evidence="1">The sequence shown here is derived from an EMBL/GenBank/DDBJ whole genome shotgun (WGS) entry which is preliminary data.</text>
</comment>
<name>A0AAV3QPS3_LITER</name>
<keyword evidence="2" id="KW-1185">Reference proteome</keyword>
<organism evidence="1 2">
    <name type="scientific">Lithospermum erythrorhizon</name>
    <name type="common">Purple gromwell</name>
    <name type="synonym">Lithospermum officinale var. erythrorhizon</name>
    <dbReference type="NCBI Taxonomy" id="34254"/>
    <lineage>
        <taxon>Eukaryota</taxon>
        <taxon>Viridiplantae</taxon>
        <taxon>Streptophyta</taxon>
        <taxon>Embryophyta</taxon>
        <taxon>Tracheophyta</taxon>
        <taxon>Spermatophyta</taxon>
        <taxon>Magnoliopsida</taxon>
        <taxon>eudicotyledons</taxon>
        <taxon>Gunneridae</taxon>
        <taxon>Pentapetalae</taxon>
        <taxon>asterids</taxon>
        <taxon>lamiids</taxon>
        <taxon>Boraginales</taxon>
        <taxon>Boraginaceae</taxon>
        <taxon>Boraginoideae</taxon>
        <taxon>Lithospermeae</taxon>
        <taxon>Lithospermum</taxon>
    </lineage>
</organism>
<accession>A0AAV3QPS3</accession>
<dbReference type="Proteomes" id="UP001454036">
    <property type="component" value="Unassembled WGS sequence"/>
</dbReference>
<gene>
    <name evidence="1" type="ORF">LIER_39898</name>
</gene>
<proteinExistence type="predicted"/>
<dbReference type="EMBL" id="BAABME010022103">
    <property type="protein sequence ID" value="GAA0165021.1"/>
    <property type="molecule type" value="Genomic_DNA"/>
</dbReference>
<evidence type="ECO:0000313" key="2">
    <source>
        <dbReference type="Proteomes" id="UP001454036"/>
    </source>
</evidence>
<sequence>MSTPISNNSIRLCDARREQRRRRREYLNNRRANQGIHCGNLNVTNSGVEYRNAPQNVRRHEMQDSEHESLHSRRRENYVMMRTQERTSMSTSIYTKRKPNSIASLTNFSPNVDLHKHINT</sequence>
<protein>
    <submittedName>
        <fullName evidence="1">Uncharacterized protein</fullName>
    </submittedName>
</protein>
<dbReference type="AlphaFoldDB" id="A0AAV3QPS3"/>
<reference evidence="1 2" key="1">
    <citation type="submission" date="2024-01" db="EMBL/GenBank/DDBJ databases">
        <title>The complete chloroplast genome sequence of Lithospermum erythrorhizon: insights into the phylogenetic relationship among Boraginaceae species and the maternal lineages of purple gromwells.</title>
        <authorList>
            <person name="Okada T."/>
            <person name="Watanabe K."/>
        </authorList>
    </citation>
    <scope>NUCLEOTIDE SEQUENCE [LARGE SCALE GENOMIC DNA]</scope>
</reference>
<evidence type="ECO:0000313" key="1">
    <source>
        <dbReference type="EMBL" id="GAA0165021.1"/>
    </source>
</evidence>